<evidence type="ECO:0000313" key="2">
    <source>
        <dbReference type="Proteomes" id="UP001060085"/>
    </source>
</evidence>
<proteinExistence type="predicted"/>
<organism evidence="1 2">
    <name type="scientific">Catharanthus roseus</name>
    <name type="common">Madagascar periwinkle</name>
    <name type="synonym">Vinca rosea</name>
    <dbReference type="NCBI Taxonomy" id="4058"/>
    <lineage>
        <taxon>Eukaryota</taxon>
        <taxon>Viridiplantae</taxon>
        <taxon>Streptophyta</taxon>
        <taxon>Embryophyta</taxon>
        <taxon>Tracheophyta</taxon>
        <taxon>Spermatophyta</taxon>
        <taxon>Magnoliopsida</taxon>
        <taxon>eudicotyledons</taxon>
        <taxon>Gunneridae</taxon>
        <taxon>Pentapetalae</taxon>
        <taxon>asterids</taxon>
        <taxon>lamiids</taxon>
        <taxon>Gentianales</taxon>
        <taxon>Apocynaceae</taxon>
        <taxon>Rauvolfioideae</taxon>
        <taxon>Vinceae</taxon>
        <taxon>Catharanthinae</taxon>
        <taxon>Catharanthus</taxon>
    </lineage>
</organism>
<keyword evidence="2" id="KW-1185">Reference proteome</keyword>
<sequence>MRVSLFKAVGRRIKALIPVIASMQESSKQTICNVRAKMKKKMMEGHNMGQITEIKTTLEYSRLKESNPVIAQLYYNVSHLVVKIIKDEKKRAAKILVDLENLCGHWVRTSHMLPYSCELFKRYQMYIPLKLEDVHVFLRSLEINGLSGIGGQQSAQESDLQK</sequence>
<evidence type="ECO:0000313" key="1">
    <source>
        <dbReference type="EMBL" id="KAI5681387.1"/>
    </source>
</evidence>
<gene>
    <name evidence="1" type="ORF">M9H77_02614</name>
</gene>
<name>A0ACC0C969_CATRO</name>
<dbReference type="EMBL" id="CM044701">
    <property type="protein sequence ID" value="KAI5681387.1"/>
    <property type="molecule type" value="Genomic_DNA"/>
</dbReference>
<reference evidence="2" key="1">
    <citation type="journal article" date="2023" name="Nat. Plants">
        <title>Single-cell RNA sequencing provides a high-resolution roadmap for understanding the multicellular compartmentation of specialized metabolism.</title>
        <authorList>
            <person name="Sun S."/>
            <person name="Shen X."/>
            <person name="Li Y."/>
            <person name="Li Y."/>
            <person name="Wang S."/>
            <person name="Li R."/>
            <person name="Zhang H."/>
            <person name="Shen G."/>
            <person name="Guo B."/>
            <person name="Wei J."/>
            <person name="Xu J."/>
            <person name="St-Pierre B."/>
            <person name="Chen S."/>
            <person name="Sun C."/>
        </authorList>
    </citation>
    <scope>NUCLEOTIDE SEQUENCE [LARGE SCALE GENOMIC DNA]</scope>
</reference>
<dbReference type="Proteomes" id="UP001060085">
    <property type="component" value="Linkage Group LG01"/>
</dbReference>
<accession>A0ACC0C969</accession>
<comment type="caution">
    <text evidence="1">The sequence shown here is derived from an EMBL/GenBank/DDBJ whole genome shotgun (WGS) entry which is preliminary data.</text>
</comment>
<protein>
    <submittedName>
        <fullName evidence="1">Uncharacterized protein</fullName>
    </submittedName>
</protein>